<feature type="compositionally biased region" description="Basic and acidic residues" evidence="1">
    <location>
        <begin position="97"/>
        <end position="117"/>
    </location>
</feature>
<gene>
    <name evidence="2" type="ORF">WMY93_003607</name>
</gene>
<name>A0AAW0QC40_9GOBI</name>
<dbReference type="AlphaFoldDB" id="A0AAW0QC40"/>
<comment type="caution">
    <text evidence="2">The sequence shown here is derived from an EMBL/GenBank/DDBJ whole genome shotgun (WGS) entry which is preliminary data.</text>
</comment>
<feature type="compositionally biased region" description="Low complexity" evidence="1">
    <location>
        <begin position="1"/>
        <end position="12"/>
    </location>
</feature>
<organism evidence="2 3">
    <name type="scientific">Mugilogobius chulae</name>
    <name type="common">yellowstripe goby</name>
    <dbReference type="NCBI Taxonomy" id="88201"/>
    <lineage>
        <taxon>Eukaryota</taxon>
        <taxon>Metazoa</taxon>
        <taxon>Chordata</taxon>
        <taxon>Craniata</taxon>
        <taxon>Vertebrata</taxon>
        <taxon>Euteleostomi</taxon>
        <taxon>Actinopterygii</taxon>
        <taxon>Neopterygii</taxon>
        <taxon>Teleostei</taxon>
        <taxon>Neoteleostei</taxon>
        <taxon>Acanthomorphata</taxon>
        <taxon>Gobiaria</taxon>
        <taxon>Gobiiformes</taxon>
        <taxon>Gobioidei</taxon>
        <taxon>Gobiidae</taxon>
        <taxon>Gobionellinae</taxon>
        <taxon>Mugilogobius</taxon>
    </lineage>
</organism>
<feature type="compositionally biased region" description="Low complexity" evidence="1">
    <location>
        <begin position="47"/>
        <end position="91"/>
    </location>
</feature>
<dbReference type="Proteomes" id="UP001460270">
    <property type="component" value="Unassembled WGS sequence"/>
</dbReference>
<evidence type="ECO:0000256" key="1">
    <source>
        <dbReference type="SAM" id="MobiDB-lite"/>
    </source>
</evidence>
<evidence type="ECO:0000313" key="3">
    <source>
        <dbReference type="Proteomes" id="UP001460270"/>
    </source>
</evidence>
<feature type="compositionally biased region" description="Polar residues" evidence="1">
    <location>
        <begin position="120"/>
        <end position="131"/>
    </location>
</feature>
<feature type="compositionally biased region" description="Low complexity" evidence="1">
    <location>
        <begin position="203"/>
        <end position="212"/>
    </location>
</feature>
<reference evidence="3" key="1">
    <citation type="submission" date="2024-04" db="EMBL/GenBank/DDBJ databases">
        <title>Salinicola lusitanus LLJ914,a marine bacterium isolated from the Okinawa Trough.</title>
        <authorList>
            <person name="Li J."/>
        </authorList>
    </citation>
    <scope>NUCLEOTIDE SEQUENCE [LARGE SCALE GENOMIC DNA]</scope>
</reference>
<feature type="compositionally biased region" description="Polar residues" evidence="1">
    <location>
        <begin position="276"/>
        <end position="286"/>
    </location>
</feature>
<sequence>MKKSYTVRSSSARVRRTEKDTSNITSPTLKRSFEVEESDSTHSTSLSRRASNPVRSSSSSSTSSQRSYDTASRNSDYSNRSSPSESSNLRSPKTGMKRMEFTGSRNHETASSRRTEMSIEVSSKQIDNSPSAGIARFGLKRPEVSSRINPVDSSLSNSSTRRADLNTTRSVEPPAPPRRMDSHLSSGAPSRIPELLQKRSESHSPVVSPVETSFKRPDVPVFKQNDDVLENNNNHHHPPAPTAPLPSLTDPRVDRVHSPVSEQPPVRPLKNHKTQPRTVQIQISTV</sequence>
<feature type="compositionally biased region" description="Polar residues" evidence="1">
    <location>
        <begin position="146"/>
        <end position="170"/>
    </location>
</feature>
<dbReference type="EMBL" id="JBBPFD010000002">
    <property type="protein sequence ID" value="KAK7940281.1"/>
    <property type="molecule type" value="Genomic_DNA"/>
</dbReference>
<accession>A0AAW0QC40</accession>
<evidence type="ECO:0000313" key="2">
    <source>
        <dbReference type="EMBL" id="KAK7940281.1"/>
    </source>
</evidence>
<keyword evidence="3" id="KW-1185">Reference proteome</keyword>
<evidence type="ECO:0008006" key="4">
    <source>
        <dbReference type="Google" id="ProtNLM"/>
    </source>
</evidence>
<protein>
    <recommendedName>
        <fullName evidence="4">Septin 9</fullName>
    </recommendedName>
</protein>
<feature type="region of interest" description="Disordered" evidence="1">
    <location>
        <begin position="1"/>
        <end position="286"/>
    </location>
</feature>
<proteinExistence type="predicted"/>